<dbReference type="EMBL" id="FNXT01001230">
    <property type="protein sequence ID" value="SZX75353.1"/>
    <property type="molecule type" value="Genomic_DNA"/>
</dbReference>
<name>A0A383WDM4_TETOB</name>
<feature type="chain" id="PRO_5016821877" evidence="2">
    <location>
        <begin position="31"/>
        <end position="202"/>
    </location>
</feature>
<gene>
    <name evidence="3" type="ORF">BQ4739_LOCUS15631</name>
</gene>
<feature type="region of interest" description="Disordered" evidence="1">
    <location>
        <begin position="109"/>
        <end position="146"/>
    </location>
</feature>
<organism evidence="3 4">
    <name type="scientific">Tetradesmus obliquus</name>
    <name type="common">Green alga</name>
    <name type="synonym">Acutodesmus obliquus</name>
    <dbReference type="NCBI Taxonomy" id="3088"/>
    <lineage>
        <taxon>Eukaryota</taxon>
        <taxon>Viridiplantae</taxon>
        <taxon>Chlorophyta</taxon>
        <taxon>core chlorophytes</taxon>
        <taxon>Chlorophyceae</taxon>
        <taxon>CS clade</taxon>
        <taxon>Sphaeropleales</taxon>
        <taxon>Scenedesmaceae</taxon>
        <taxon>Tetradesmus</taxon>
    </lineage>
</organism>
<feature type="compositionally biased region" description="Low complexity" evidence="1">
    <location>
        <begin position="113"/>
        <end position="140"/>
    </location>
</feature>
<keyword evidence="2" id="KW-0732">Signal</keyword>
<accession>A0A383WDM4</accession>
<evidence type="ECO:0000256" key="1">
    <source>
        <dbReference type="SAM" id="MobiDB-lite"/>
    </source>
</evidence>
<evidence type="ECO:0000313" key="4">
    <source>
        <dbReference type="Proteomes" id="UP000256970"/>
    </source>
</evidence>
<feature type="region of interest" description="Disordered" evidence="1">
    <location>
        <begin position="29"/>
        <end position="58"/>
    </location>
</feature>
<reference evidence="3 4" key="1">
    <citation type="submission" date="2016-10" db="EMBL/GenBank/DDBJ databases">
        <authorList>
            <person name="Cai Z."/>
        </authorList>
    </citation>
    <scope>NUCLEOTIDE SEQUENCE [LARGE SCALE GENOMIC DNA]</scope>
</reference>
<feature type="signal peptide" evidence="2">
    <location>
        <begin position="1"/>
        <end position="30"/>
    </location>
</feature>
<dbReference type="AlphaFoldDB" id="A0A383WDM4"/>
<protein>
    <submittedName>
        <fullName evidence="3">Uncharacterized protein</fullName>
    </submittedName>
</protein>
<feature type="compositionally biased region" description="Low complexity" evidence="1">
    <location>
        <begin position="29"/>
        <end position="48"/>
    </location>
</feature>
<dbReference type="Proteomes" id="UP000256970">
    <property type="component" value="Unassembled WGS sequence"/>
</dbReference>
<sequence length="202" mass="19928">MFFQQQGGGQGSSLVLLLLLLLAATGPTSSQAPPGSAEAAASEAAAQQHGTPVGSMLRQNEQCGGAGGLCNQTTIGVPCGDHVWRGIVCPEGFSCQRQNSSAWLCLPAPPGSPEASRAASRNSSSSSSSSSAENNTASGSRSITPEAPAATTEIINENASQGPPGPPGAARSSAATVAGCVWRLTVQTAAAVAAAVTLGQAL</sequence>
<evidence type="ECO:0000313" key="3">
    <source>
        <dbReference type="EMBL" id="SZX75353.1"/>
    </source>
</evidence>
<proteinExistence type="predicted"/>
<keyword evidence="4" id="KW-1185">Reference proteome</keyword>
<evidence type="ECO:0000256" key="2">
    <source>
        <dbReference type="SAM" id="SignalP"/>
    </source>
</evidence>